<evidence type="ECO:0000256" key="3">
    <source>
        <dbReference type="SAM" id="MobiDB-lite"/>
    </source>
</evidence>
<evidence type="ECO:0000313" key="5">
    <source>
        <dbReference type="EMBL" id="MFC3173698.1"/>
    </source>
</evidence>
<name>A0ABV7IS22_9SPHN</name>
<feature type="compositionally biased region" description="Low complexity" evidence="3">
    <location>
        <begin position="1"/>
        <end position="19"/>
    </location>
</feature>
<feature type="domain" description="HTH tetR-type" evidence="4">
    <location>
        <begin position="32"/>
        <end position="92"/>
    </location>
</feature>
<dbReference type="SUPFAM" id="SSF46689">
    <property type="entry name" value="Homeodomain-like"/>
    <property type="match status" value="1"/>
</dbReference>
<dbReference type="InterPro" id="IPR009057">
    <property type="entry name" value="Homeodomain-like_sf"/>
</dbReference>
<dbReference type="PROSITE" id="PS50977">
    <property type="entry name" value="HTH_TETR_2"/>
    <property type="match status" value="1"/>
</dbReference>
<evidence type="ECO:0000256" key="1">
    <source>
        <dbReference type="ARBA" id="ARBA00023125"/>
    </source>
</evidence>
<dbReference type="InterPro" id="IPR001647">
    <property type="entry name" value="HTH_TetR"/>
</dbReference>
<accession>A0ABV7IS22</accession>
<comment type="caution">
    <text evidence="5">The sequence shown here is derived from an EMBL/GenBank/DDBJ whole genome shotgun (WGS) entry which is preliminary data.</text>
</comment>
<feature type="DNA-binding region" description="H-T-H motif" evidence="2">
    <location>
        <begin position="55"/>
        <end position="74"/>
    </location>
</feature>
<dbReference type="RefSeq" id="WP_379509083.1">
    <property type="nucleotide sequence ID" value="NZ_JBHRTQ010000005.1"/>
</dbReference>
<dbReference type="Gene3D" id="1.10.357.10">
    <property type="entry name" value="Tetracycline Repressor, domain 2"/>
    <property type="match status" value="1"/>
</dbReference>
<evidence type="ECO:0000256" key="2">
    <source>
        <dbReference type="PROSITE-ProRule" id="PRU00335"/>
    </source>
</evidence>
<protein>
    <submittedName>
        <fullName evidence="5">TetR/AcrR family transcriptional regulator</fullName>
    </submittedName>
</protein>
<gene>
    <name evidence="5" type="ORF">ACFOD9_05480</name>
</gene>
<reference evidence="6" key="1">
    <citation type="journal article" date="2019" name="Int. J. Syst. Evol. Microbiol.">
        <title>The Global Catalogue of Microorganisms (GCM) 10K type strain sequencing project: providing services to taxonomists for standard genome sequencing and annotation.</title>
        <authorList>
            <consortium name="The Broad Institute Genomics Platform"/>
            <consortium name="The Broad Institute Genome Sequencing Center for Infectious Disease"/>
            <person name="Wu L."/>
            <person name="Ma J."/>
        </authorList>
    </citation>
    <scope>NUCLEOTIDE SEQUENCE [LARGE SCALE GENOMIC DNA]</scope>
    <source>
        <strain evidence="6">KCTC 42984</strain>
    </source>
</reference>
<evidence type="ECO:0000259" key="4">
    <source>
        <dbReference type="PROSITE" id="PS50977"/>
    </source>
</evidence>
<proteinExistence type="predicted"/>
<dbReference type="EMBL" id="JBHRTQ010000005">
    <property type="protein sequence ID" value="MFC3173698.1"/>
    <property type="molecule type" value="Genomic_DNA"/>
</dbReference>
<evidence type="ECO:0000313" key="6">
    <source>
        <dbReference type="Proteomes" id="UP001595604"/>
    </source>
</evidence>
<keyword evidence="1 2" id="KW-0238">DNA-binding</keyword>
<feature type="region of interest" description="Disordered" evidence="3">
    <location>
        <begin position="1"/>
        <end position="32"/>
    </location>
</feature>
<sequence length="230" mass="24665">MADTGAATGPASAGAPGDDYSVAGQKLGPKGRQVRERLKTAARVLMASHPTSPPTLTAIAQAAEVKLTAVYRYYADVGALYLDAMQPLREEMAPVAALLAQPWAPGTEYREALAFATAHFDYWLERRGALFVRNGLAEHGDPRFIALRATWANPLFQALGRKLAAAHGREVGDEDMAVAAVVASGMERTTTIVLQQTASGESPGMFRKASQQTAIARILTTLLRHDYLES</sequence>
<organism evidence="5 6">
    <name type="scientific">Novosphingobium bradum</name>
    <dbReference type="NCBI Taxonomy" id="1737444"/>
    <lineage>
        <taxon>Bacteria</taxon>
        <taxon>Pseudomonadati</taxon>
        <taxon>Pseudomonadota</taxon>
        <taxon>Alphaproteobacteria</taxon>
        <taxon>Sphingomonadales</taxon>
        <taxon>Sphingomonadaceae</taxon>
        <taxon>Novosphingobium</taxon>
    </lineage>
</organism>
<dbReference type="Proteomes" id="UP001595604">
    <property type="component" value="Unassembled WGS sequence"/>
</dbReference>
<keyword evidence="6" id="KW-1185">Reference proteome</keyword>